<evidence type="ECO:0000313" key="14">
    <source>
        <dbReference type="Proteomes" id="UP000198762"/>
    </source>
</evidence>
<dbReference type="InterPro" id="IPR004090">
    <property type="entry name" value="Chemotax_Me-accpt_rcpt"/>
</dbReference>
<proteinExistence type="inferred from homology"/>
<dbReference type="GO" id="GO:0016020">
    <property type="term" value="C:membrane"/>
    <property type="evidence" value="ECO:0007669"/>
    <property type="project" value="UniProtKB-SubCell"/>
</dbReference>
<dbReference type="OrthoDB" id="8724845at2"/>
<comment type="similarity">
    <text evidence="7">Belongs to the methyl-accepting chemotaxis (MCP) protein family.</text>
</comment>
<feature type="transmembrane region" description="Helical" evidence="9">
    <location>
        <begin position="267"/>
        <end position="289"/>
    </location>
</feature>
<sequence>MRLLQNPSKLKLSLGMKMASGFAVLILLTMLVGATGYVALAQFGDRAAIVADASAIEADLLQARQDEKNFLIRGEQSYVEEAIANTRQASDRAEALKDRLVVPEDHDRIDQIRQGVHAYEQQLQDLVQVRALRDERLEELELAVRGVTGGFASEDSLYATNAAIQQMRRNEGNFLVENEQEAVERFRASGERAVRTIDSSFLDKNVKSALKDLLVRYIEVFNKVVEAENQTQSLQEQMVGTARDTLATAVELQETQQQKMEDERETASMVIIAVVLVIVILGALIAWILTRSITRPIHQAVALATRVADGDLQETVTSDRGDELGQLLSALGTMVTSLRELVRHINASATNIASSAEELSTVTAETSQGVTQQRDQTDQVATAMNEMVATVNDVARSAEDAFSAANTANEKAAAGESAVEETLSYVSELNTQVEQVAERLRGLQKDSENIGTVLDVIKSVAEQTNLLALNAAIEAARAGEQGRGFAVVADEVRSLAQRTQSSASEIETLISNLVNSTEDSVTTMERGTTLAGQTLDSARTTGETIREIAAAVGNISQYNSQIATAAEQQTSVAEDINQNVTQIRDVSDQSATAAEQISSSSNELARLGEDLSSQVARFRL</sequence>
<evidence type="ECO:0000313" key="13">
    <source>
        <dbReference type="EMBL" id="SET41318.1"/>
    </source>
</evidence>
<reference evidence="14" key="1">
    <citation type="submission" date="2016-10" db="EMBL/GenBank/DDBJ databases">
        <authorList>
            <person name="Varghese N."/>
            <person name="Submissions S."/>
        </authorList>
    </citation>
    <scope>NUCLEOTIDE SEQUENCE [LARGE SCALE GENOMIC DNA]</scope>
    <source>
        <strain evidence="14">CGMCC 1.6489</strain>
    </source>
</reference>
<gene>
    <name evidence="13" type="ORF">SAMN04487962_10947</name>
</gene>
<dbReference type="SMART" id="SM01358">
    <property type="entry name" value="HBM"/>
    <property type="match status" value="1"/>
</dbReference>
<evidence type="ECO:0000259" key="12">
    <source>
        <dbReference type="PROSITE" id="PS51753"/>
    </source>
</evidence>
<dbReference type="GO" id="GO:0006935">
    <property type="term" value="P:chemotaxis"/>
    <property type="evidence" value="ECO:0007669"/>
    <property type="project" value="UniProtKB-KW"/>
</dbReference>
<dbReference type="AlphaFoldDB" id="A0A1I0EA88"/>
<feature type="domain" description="HBM" evidence="12">
    <location>
        <begin position="45"/>
        <end position="264"/>
    </location>
</feature>
<evidence type="ECO:0000256" key="2">
    <source>
        <dbReference type="ARBA" id="ARBA00022500"/>
    </source>
</evidence>
<name>A0A1I0EA88_9GAMM</name>
<dbReference type="PROSITE" id="PS50885">
    <property type="entry name" value="HAMP"/>
    <property type="match status" value="1"/>
</dbReference>
<dbReference type="PROSITE" id="PS51753">
    <property type="entry name" value="HBM"/>
    <property type="match status" value="1"/>
</dbReference>
<evidence type="ECO:0000256" key="5">
    <source>
        <dbReference type="ARBA" id="ARBA00023136"/>
    </source>
</evidence>
<dbReference type="SMART" id="SM00283">
    <property type="entry name" value="MA"/>
    <property type="match status" value="1"/>
</dbReference>
<comment type="subcellular location">
    <subcellularLocation>
        <location evidence="1">Membrane</location>
        <topology evidence="1">Multi-pass membrane protein</topology>
    </subcellularLocation>
</comment>
<dbReference type="PANTHER" id="PTHR32089">
    <property type="entry name" value="METHYL-ACCEPTING CHEMOTAXIS PROTEIN MCPB"/>
    <property type="match status" value="1"/>
</dbReference>
<evidence type="ECO:0000259" key="10">
    <source>
        <dbReference type="PROSITE" id="PS50111"/>
    </source>
</evidence>
<dbReference type="SMART" id="SM00304">
    <property type="entry name" value="HAMP"/>
    <property type="match status" value="2"/>
</dbReference>
<organism evidence="13 14">
    <name type="scientific">Marinobacter segnicrescens</name>
    <dbReference type="NCBI Taxonomy" id="430453"/>
    <lineage>
        <taxon>Bacteria</taxon>
        <taxon>Pseudomonadati</taxon>
        <taxon>Pseudomonadota</taxon>
        <taxon>Gammaproteobacteria</taxon>
        <taxon>Pseudomonadales</taxon>
        <taxon>Marinobacteraceae</taxon>
        <taxon>Marinobacter</taxon>
    </lineage>
</organism>
<dbReference type="PANTHER" id="PTHR32089:SF120">
    <property type="entry name" value="METHYL-ACCEPTING CHEMOTAXIS PROTEIN TLPQ"/>
    <property type="match status" value="1"/>
</dbReference>
<dbReference type="SUPFAM" id="SSF58104">
    <property type="entry name" value="Methyl-accepting chemotaxis protein (MCP) signaling domain"/>
    <property type="match status" value="1"/>
</dbReference>
<evidence type="ECO:0000256" key="1">
    <source>
        <dbReference type="ARBA" id="ARBA00004141"/>
    </source>
</evidence>
<evidence type="ECO:0000256" key="4">
    <source>
        <dbReference type="ARBA" id="ARBA00022989"/>
    </source>
</evidence>
<evidence type="ECO:0000259" key="11">
    <source>
        <dbReference type="PROSITE" id="PS50885"/>
    </source>
</evidence>
<dbReference type="PROSITE" id="PS50111">
    <property type="entry name" value="CHEMOTAXIS_TRANSDUC_2"/>
    <property type="match status" value="1"/>
</dbReference>
<dbReference type="Proteomes" id="UP000198762">
    <property type="component" value="Unassembled WGS sequence"/>
</dbReference>
<feature type="domain" description="Methyl-accepting transducer" evidence="10">
    <location>
        <begin position="348"/>
        <end position="584"/>
    </location>
</feature>
<keyword evidence="4 9" id="KW-1133">Transmembrane helix</keyword>
<keyword evidence="14" id="KW-1185">Reference proteome</keyword>
<dbReference type="RefSeq" id="WP_091851589.1">
    <property type="nucleotide sequence ID" value="NZ_FOHZ01000009.1"/>
</dbReference>
<dbReference type="InterPro" id="IPR003660">
    <property type="entry name" value="HAMP_dom"/>
</dbReference>
<dbReference type="Pfam" id="PF00015">
    <property type="entry name" value="MCPsignal"/>
    <property type="match status" value="1"/>
</dbReference>
<dbReference type="InterPro" id="IPR004089">
    <property type="entry name" value="MCPsignal_dom"/>
</dbReference>
<dbReference type="FunFam" id="1.10.287.950:FF:000001">
    <property type="entry name" value="Methyl-accepting chemotaxis sensory transducer"/>
    <property type="match status" value="1"/>
</dbReference>
<protein>
    <submittedName>
        <fullName evidence="13">Methyl-accepting chemotaxis protein</fullName>
    </submittedName>
</protein>
<keyword evidence="3 9" id="KW-0812">Transmembrane</keyword>
<dbReference type="STRING" id="430453.SAMN04487962_10947"/>
<dbReference type="Pfam" id="PF00672">
    <property type="entry name" value="HAMP"/>
    <property type="match status" value="1"/>
</dbReference>
<accession>A0A1I0EA88</accession>
<evidence type="ECO:0000256" key="6">
    <source>
        <dbReference type="ARBA" id="ARBA00023224"/>
    </source>
</evidence>
<dbReference type="InterPro" id="IPR032255">
    <property type="entry name" value="HBM"/>
</dbReference>
<dbReference type="EMBL" id="FOHZ01000009">
    <property type="protein sequence ID" value="SET41318.1"/>
    <property type="molecule type" value="Genomic_DNA"/>
</dbReference>
<evidence type="ECO:0000256" key="7">
    <source>
        <dbReference type="ARBA" id="ARBA00029447"/>
    </source>
</evidence>
<keyword evidence="5 9" id="KW-0472">Membrane</keyword>
<dbReference type="GO" id="GO:0007165">
    <property type="term" value="P:signal transduction"/>
    <property type="evidence" value="ECO:0007669"/>
    <property type="project" value="UniProtKB-KW"/>
</dbReference>
<dbReference type="CDD" id="cd06225">
    <property type="entry name" value="HAMP"/>
    <property type="match status" value="1"/>
</dbReference>
<evidence type="ECO:0000256" key="8">
    <source>
        <dbReference type="PROSITE-ProRule" id="PRU00284"/>
    </source>
</evidence>
<dbReference type="PRINTS" id="PR00260">
    <property type="entry name" value="CHEMTRNSDUCR"/>
</dbReference>
<evidence type="ECO:0000256" key="3">
    <source>
        <dbReference type="ARBA" id="ARBA00022692"/>
    </source>
</evidence>
<keyword evidence="6 8" id="KW-0807">Transducer</keyword>
<keyword evidence="2" id="KW-0145">Chemotaxis</keyword>
<dbReference type="Gene3D" id="1.10.287.950">
    <property type="entry name" value="Methyl-accepting chemotaxis protein"/>
    <property type="match status" value="1"/>
</dbReference>
<evidence type="ECO:0000256" key="9">
    <source>
        <dbReference type="SAM" id="Phobius"/>
    </source>
</evidence>
<feature type="domain" description="HAMP" evidence="11">
    <location>
        <begin position="291"/>
        <end position="343"/>
    </location>
</feature>
<dbReference type="GO" id="GO:0004888">
    <property type="term" value="F:transmembrane signaling receptor activity"/>
    <property type="evidence" value="ECO:0007669"/>
    <property type="project" value="InterPro"/>
</dbReference>
<dbReference type="CDD" id="cd11386">
    <property type="entry name" value="MCP_signal"/>
    <property type="match status" value="1"/>
</dbReference>